<reference evidence="3" key="1">
    <citation type="submission" date="2022-07" db="EMBL/GenBank/DDBJ databases">
        <title>Complete Genome Sequence of the Radioresistant Bacterium Deinococcus aetherius ST0316, Isolated from the Air Dust collected in Lower Stratosphere above Japan.</title>
        <authorList>
            <person name="Satoh K."/>
            <person name="Hagiwara K."/>
            <person name="Katsumata K."/>
            <person name="Kubo A."/>
            <person name="Yokobori S."/>
            <person name="Yamagishi A."/>
            <person name="Oono Y."/>
            <person name="Narumi I."/>
        </authorList>
    </citation>
    <scope>NUCLEOTIDE SEQUENCE</scope>
    <source>
        <strain evidence="3">ST0316</strain>
        <plasmid evidence="3">pDAETH-1</plasmid>
    </source>
</reference>
<dbReference type="Proteomes" id="UP001064971">
    <property type="component" value="Plasmid pDAETH-1"/>
</dbReference>
<organism evidence="3 4">
    <name type="scientific">Deinococcus aetherius</name>
    <dbReference type="NCBI Taxonomy" id="200252"/>
    <lineage>
        <taxon>Bacteria</taxon>
        <taxon>Thermotogati</taxon>
        <taxon>Deinococcota</taxon>
        <taxon>Deinococci</taxon>
        <taxon>Deinococcales</taxon>
        <taxon>Deinococcaceae</taxon>
        <taxon>Deinococcus</taxon>
    </lineage>
</organism>
<evidence type="ECO:0000313" key="4">
    <source>
        <dbReference type="Proteomes" id="UP001064971"/>
    </source>
</evidence>
<dbReference type="InterPro" id="IPR036291">
    <property type="entry name" value="NAD(P)-bd_dom_sf"/>
</dbReference>
<dbReference type="CDD" id="cd05327">
    <property type="entry name" value="retinol-DH_like_SDR_c_like"/>
    <property type="match status" value="1"/>
</dbReference>
<name>A0ABN6RKF8_9DEIO</name>
<geneLocation type="plasmid" evidence="3 4">
    <name>pDAETH-1</name>
</geneLocation>
<evidence type="ECO:0000313" key="3">
    <source>
        <dbReference type="EMBL" id="BDP43820.1"/>
    </source>
</evidence>
<dbReference type="InterPro" id="IPR002347">
    <property type="entry name" value="SDR_fam"/>
</dbReference>
<dbReference type="EMBL" id="AP026561">
    <property type="protein sequence ID" value="BDP43820.1"/>
    <property type="molecule type" value="Genomic_DNA"/>
</dbReference>
<dbReference type="Pfam" id="PF00106">
    <property type="entry name" value="adh_short"/>
    <property type="match status" value="1"/>
</dbReference>
<comment type="similarity">
    <text evidence="2">Belongs to the short-chain dehydrogenases/reductases (SDR) family.</text>
</comment>
<dbReference type="PANTHER" id="PTHR43157">
    <property type="entry name" value="PHOSPHATIDYLINOSITOL-GLYCAN BIOSYNTHESIS CLASS F PROTEIN-RELATED"/>
    <property type="match status" value="1"/>
</dbReference>
<gene>
    <name evidence="3" type="ORF">DAETH_37890</name>
</gene>
<accession>A0ABN6RKF8</accession>
<dbReference type="PRINTS" id="PR00080">
    <property type="entry name" value="SDRFAMILY"/>
</dbReference>
<evidence type="ECO:0000256" key="1">
    <source>
        <dbReference type="ARBA" id="ARBA00023002"/>
    </source>
</evidence>
<keyword evidence="4" id="KW-1185">Reference proteome</keyword>
<proteinExistence type="inferred from homology"/>
<dbReference type="Gene3D" id="3.40.50.720">
    <property type="entry name" value="NAD(P)-binding Rossmann-like Domain"/>
    <property type="match status" value="1"/>
</dbReference>
<sequence length="290" mass="30942">MTRTQGQNMRGKTVLVTGASSGIGLATAQELARRGAAVLVHARDEARGQAAVAQIRRSSANPLVSLVLADLRSPAEVRRLARDVRAQVERLDVLINNAAIIPAKRELTPDGIEVQFAVNHLAPFMLTNELLPLLKASGAGRIVNVSSEAHRDGVVNLDDLENARQYDRPGFPVAGWQAYSNTKLMNVLFTYELARRLGGTGVTANALHPGVIGTGLTRTLPGPLRAVYGLVMPRPATGARTSVALASDPALGGRSGEYFNEKAQAVPSSDASHDEALARELWSRSEAYAR</sequence>
<dbReference type="SUPFAM" id="SSF51735">
    <property type="entry name" value="NAD(P)-binding Rossmann-fold domains"/>
    <property type="match status" value="1"/>
</dbReference>
<dbReference type="PRINTS" id="PR00081">
    <property type="entry name" value="GDHRDH"/>
</dbReference>
<dbReference type="PANTHER" id="PTHR43157:SF31">
    <property type="entry name" value="PHOSPHATIDYLINOSITOL-GLYCAN BIOSYNTHESIS CLASS F PROTEIN"/>
    <property type="match status" value="1"/>
</dbReference>
<keyword evidence="3" id="KW-0614">Plasmid</keyword>
<protein>
    <submittedName>
        <fullName evidence="3">Short-chain dehydrogenase</fullName>
    </submittedName>
</protein>
<evidence type="ECO:0000256" key="2">
    <source>
        <dbReference type="RuleBase" id="RU000363"/>
    </source>
</evidence>
<keyword evidence="1" id="KW-0560">Oxidoreductase</keyword>
<dbReference type="RefSeq" id="WP_264777663.1">
    <property type="nucleotide sequence ID" value="NZ_AP026561.1"/>
</dbReference>